<name>A0A2H0KB34_9BACT</name>
<dbReference type="Pfam" id="PF09907">
    <property type="entry name" value="HigB_toxin"/>
    <property type="match status" value="1"/>
</dbReference>
<dbReference type="Proteomes" id="UP000229342">
    <property type="component" value="Unassembled WGS sequence"/>
</dbReference>
<proteinExistence type="predicted"/>
<evidence type="ECO:0000313" key="3">
    <source>
        <dbReference type="Proteomes" id="UP000229342"/>
    </source>
</evidence>
<gene>
    <name evidence="2" type="ORF">COV91_03930</name>
</gene>
<keyword evidence="1" id="KW-0175">Coiled coil</keyword>
<dbReference type="GO" id="GO:0110001">
    <property type="term" value="C:toxin-antitoxin complex"/>
    <property type="evidence" value="ECO:0007669"/>
    <property type="project" value="InterPro"/>
</dbReference>
<dbReference type="InterPro" id="IPR018669">
    <property type="entry name" value="Toxin_HigB"/>
</dbReference>
<sequence>MKLLGKKLLHNFKEKHADARSQIESWEAEVEDAQWNTPHDLKNRYPRASLVGDQQVIFDICRNKYRLWVQVNYKNGIVLTRNIGTHKEYDKWNIG</sequence>
<comment type="caution">
    <text evidence="2">The sequence shown here is derived from an EMBL/GenBank/DDBJ whole genome shotgun (WGS) entry which is preliminary data.</text>
</comment>
<dbReference type="AlphaFoldDB" id="A0A2H0KB34"/>
<organism evidence="2 3">
    <name type="scientific">Candidatus Taylorbacteria bacterium CG11_big_fil_rev_8_21_14_0_20_46_11</name>
    <dbReference type="NCBI Taxonomy" id="1975025"/>
    <lineage>
        <taxon>Bacteria</taxon>
        <taxon>Candidatus Tayloriibacteriota</taxon>
    </lineage>
</organism>
<dbReference type="GO" id="GO:0003723">
    <property type="term" value="F:RNA binding"/>
    <property type="evidence" value="ECO:0007669"/>
    <property type="project" value="InterPro"/>
</dbReference>
<dbReference type="GO" id="GO:0004519">
    <property type="term" value="F:endonuclease activity"/>
    <property type="evidence" value="ECO:0007669"/>
    <property type="project" value="InterPro"/>
</dbReference>
<accession>A0A2H0KB34</accession>
<dbReference type="EMBL" id="PCVG01000049">
    <property type="protein sequence ID" value="PIQ68472.1"/>
    <property type="molecule type" value="Genomic_DNA"/>
</dbReference>
<reference evidence="2 3" key="1">
    <citation type="submission" date="2017-09" db="EMBL/GenBank/DDBJ databases">
        <title>Depth-based differentiation of microbial function through sediment-hosted aquifers and enrichment of novel symbionts in the deep terrestrial subsurface.</title>
        <authorList>
            <person name="Probst A.J."/>
            <person name="Ladd B."/>
            <person name="Jarett J.K."/>
            <person name="Geller-Mcgrath D.E."/>
            <person name="Sieber C.M."/>
            <person name="Emerson J.B."/>
            <person name="Anantharaman K."/>
            <person name="Thomas B.C."/>
            <person name="Malmstrom R."/>
            <person name="Stieglmeier M."/>
            <person name="Klingl A."/>
            <person name="Woyke T."/>
            <person name="Ryan C.M."/>
            <person name="Banfield J.F."/>
        </authorList>
    </citation>
    <scope>NUCLEOTIDE SEQUENCE [LARGE SCALE GENOMIC DNA]</scope>
    <source>
        <strain evidence="2">CG11_big_fil_rev_8_21_14_0_20_46_11</strain>
    </source>
</reference>
<protein>
    <submittedName>
        <fullName evidence="2">Addiction module toxin RelE</fullName>
    </submittedName>
</protein>
<evidence type="ECO:0000313" key="2">
    <source>
        <dbReference type="EMBL" id="PIQ68472.1"/>
    </source>
</evidence>
<evidence type="ECO:0000256" key="1">
    <source>
        <dbReference type="SAM" id="Coils"/>
    </source>
</evidence>
<feature type="coiled-coil region" evidence="1">
    <location>
        <begin position="9"/>
        <end position="36"/>
    </location>
</feature>